<keyword evidence="2" id="KW-1185">Reference proteome</keyword>
<comment type="caution">
    <text evidence="1">The sequence shown here is derived from an EMBL/GenBank/DDBJ whole genome shotgun (WGS) entry which is preliminary data.</text>
</comment>
<evidence type="ECO:0000313" key="1">
    <source>
        <dbReference type="EMBL" id="GGO86691.1"/>
    </source>
</evidence>
<name>A0ABQ2N8I5_9ACTN</name>
<reference evidence="2" key="1">
    <citation type="journal article" date="2019" name="Int. J. Syst. Evol. Microbiol.">
        <title>The Global Catalogue of Microorganisms (GCM) 10K type strain sequencing project: providing services to taxonomists for standard genome sequencing and annotation.</title>
        <authorList>
            <consortium name="The Broad Institute Genomics Platform"/>
            <consortium name="The Broad Institute Genome Sequencing Center for Infectious Disease"/>
            <person name="Wu L."/>
            <person name="Ma J."/>
        </authorList>
    </citation>
    <scope>NUCLEOTIDE SEQUENCE [LARGE SCALE GENOMIC DNA]</scope>
    <source>
        <strain evidence="2">CGMCC 4.7371</strain>
    </source>
</reference>
<evidence type="ECO:0000313" key="2">
    <source>
        <dbReference type="Proteomes" id="UP000655410"/>
    </source>
</evidence>
<accession>A0ABQ2N8I5</accession>
<proteinExistence type="predicted"/>
<protein>
    <submittedName>
        <fullName evidence="1">Uncharacterized protein</fullName>
    </submittedName>
</protein>
<dbReference type="RefSeq" id="WP_188782795.1">
    <property type="nucleotide sequence ID" value="NZ_BMNI01000001.1"/>
</dbReference>
<sequence>MIRKPTTLIDGHLGRLISTTGVLVGVIPRPNGAGADITIRLNAGDDIEIHKEKS</sequence>
<gene>
    <name evidence="1" type="ORF">GCM10011584_09610</name>
</gene>
<dbReference type="EMBL" id="BMNI01000001">
    <property type="protein sequence ID" value="GGO86691.1"/>
    <property type="molecule type" value="Genomic_DNA"/>
</dbReference>
<dbReference type="Proteomes" id="UP000655410">
    <property type="component" value="Unassembled WGS sequence"/>
</dbReference>
<organism evidence="1 2">
    <name type="scientific">Nocardioides phosphati</name>
    <dbReference type="NCBI Taxonomy" id="1867775"/>
    <lineage>
        <taxon>Bacteria</taxon>
        <taxon>Bacillati</taxon>
        <taxon>Actinomycetota</taxon>
        <taxon>Actinomycetes</taxon>
        <taxon>Propionibacteriales</taxon>
        <taxon>Nocardioidaceae</taxon>
        <taxon>Nocardioides</taxon>
    </lineage>
</organism>